<keyword evidence="2" id="KW-1185">Reference proteome</keyword>
<dbReference type="Proteomes" id="UP000797356">
    <property type="component" value="Chromosome 6"/>
</dbReference>
<reference evidence="1" key="1">
    <citation type="journal article" date="2017" name="Gigascience">
        <title>The genome draft of coconut (Cocos nucifera).</title>
        <authorList>
            <person name="Xiao Y."/>
            <person name="Xu P."/>
            <person name="Fan H."/>
            <person name="Baudouin L."/>
            <person name="Xia W."/>
            <person name="Bocs S."/>
            <person name="Xu J."/>
            <person name="Li Q."/>
            <person name="Guo A."/>
            <person name="Zhou L."/>
            <person name="Li J."/>
            <person name="Wu Y."/>
            <person name="Ma Z."/>
            <person name="Armero A."/>
            <person name="Issali A.E."/>
            <person name="Liu N."/>
            <person name="Peng M."/>
            <person name="Yang Y."/>
        </authorList>
    </citation>
    <scope>NUCLEOTIDE SEQUENCE</scope>
    <source>
        <tissue evidence="1">Spear leaf of Hainan Tall coconut</tissue>
    </source>
</reference>
<accession>A0A8K0ID00</accession>
<dbReference type="AlphaFoldDB" id="A0A8K0ID00"/>
<dbReference type="EMBL" id="CM017877">
    <property type="protein sequence ID" value="KAG1348048.1"/>
    <property type="molecule type" value="Genomic_DNA"/>
</dbReference>
<reference evidence="1" key="2">
    <citation type="submission" date="2019-07" db="EMBL/GenBank/DDBJ databases">
        <authorList>
            <person name="Yang Y."/>
            <person name="Bocs S."/>
            <person name="Baudouin L."/>
        </authorList>
    </citation>
    <scope>NUCLEOTIDE SEQUENCE</scope>
    <source>
        <tissue evidence="1">Spear leaf of Hainan Tall coconut</tissue>
    </source>
</reference>
<proteinExistence type="predicted"/>
<evidence type="ECO:0000313" key="1">
    <source>
        <dbReference type="EMBL" id="KAG1348048.1"/>
    </source>
</evidence>
<comment type="caution">
    <text evidence="1">The sequence shown here is derived from an EMBL/GenBank/DDBJ whole genome shotgun (WGS) entry which is preliminary data.</text>
</comment>
<sequence>MSLLVMVDDIIILYEALNSFGYLNSELENKAQTVNARAEVIGELLQATEEREKKYHEKIILLDAELGASQSKAANLEEEFGKLKADF</sequence>
<protein>
    <submittedName>
        <fullName evidence="1">Uncharacterized protein</fullName>
    </submittedName>
</protein>
<gene>
    <name evidence="1" type="ORF">COCNU_06G018770</name>
</gene>
<organism evidence="1 2">
    <name type="scientific">Cocos nucifera</name>
    <name type="common">Coconut palm</name>
    <dbReference type="NCBI Taxonomy" id="13894"/>
    <lineage>
        <taxon>Eukaryota</taxon>
        <taxon>Viridiplantae</taxon>
        <taxon>Streptophyta</taxon>
        <taxon>Embryophyta</taxon>
        <taxon>Tracheophyta</taxon>
        <taxon>Spermatophyta</taxon>
        <taxon>Magnoliopsida</taxon>
        <taxon>Liliopsida</taxon>
        <taxon>Arecaceae</taxon>
        <taxon>Arecoideae</taxon>
        <taxon>Cocoseae</taxon>
        <taxon>Attaleinae</taxon>
        <taxon>Cocos</taxon>
    </lineage>
</organism>
<name>A0A8K0ID00_COCNU</name>
<evidence type="ECO:0000313" key="2">
    <source>
        <dbReference type="Proteomes" id="UP000797356"/>
    </source>
</evidence>